<dbReference type="InterPro" id="IPR011048">
    <property type="entry name" value="Haem_d1_sf"/>
</dbReference>
<dbReference type="Proteomes" id="UP000252415">
    <property type="component" value="Unassembled WGS sequence"/>
</dbReference>
<evidence type="ECO:0000256" key="1">
    <source>
        <dbReference type="ARBA" id="ARBA00005564"/>
    </source>
</evidence>
<reference evidence="3 4" key="1">
    <citation type="submission" date="2018-07" db="EMBL/GenBank/DDBJ databases">
        <title>Genomic Encyclopedia of Type Strains, Phase III (KMG-III): the genomes of soil and plant-associated and newly described type strains.</title>
        <authorList>
            <person name="Whitman W."/>
        </authorList>
    </citation>
    <scope>NUCLEOTIDE SEQUENCE [LARGE SCALE GENOMIC DNA]</scope>
    <source>
        <strain evidence="3 4">CECT 7506</strain>
    </source>
</reference>
<proteinExistence type="inferred from homology"/>
<evidence type="ECO:0000313" key="4">
    <source>
        <dbReference type="Proteomes" id="UP000252415"/>
    </source>
</evidence>
<name>A0A368WAD7_9BACL</name>
<evidence type="ECO:0000256" key="2">
    <source>
        <dbReference type="SAM" id="MobiDB-lite"/>
    </source>
</evidence>
<dbReference type="FunFam" id="2.130.10.10:FF:000306">
    <property type="entry name" value="3-carboxymuconate cyclase"/>
    <property type="match status" value="1"/>
</dbReference>
<comment type="similarity">
    <text evidence="1">Belongs to the cycloisomerase 2 family.</text>
</comment>
<dbReference type="AlphaFoldDB" id="A0A368WAD7"/>
<dbReference type="RefSeq" id="WP_114378366.1">
    <property type="nucleotide sequence ID" value="NZ_QPJD01000002.1"/>
</dbReference>
<dbReference type="Gene3D" id="2.130.10.10">
    <property type="entry name" value="YVTN repeat-like/Quinoprotein amine dehydrogenase"/>
    <property type="match status" value="1"/>
</dbReference>
<dbReference type="SUPFAM" id="SSF51004">
    <property type="entry name" value="C-terminal (heme d1) domain of cytochrome cd1-nitrite reductase"/>
    <property type="match status" value="1"/>
</dbReference>
<dbReference type="GO" id="GO:0005829">
    <property type="term" value="C:cytosol"/>
    <property type="evidence" value="ECO:0007669"/>
    <property type="project" value="TreeGrafter"/>
</dbReference>
<sequence length="362" mass="39749">MTNEQQRLLVFAGSYSEAEESGVYVYAFDEESGTLTLTDEFAGLKNPTFLNVDAERKLLYSIAETVNPGGKKVGEAAVFAINAAKGEIRLINREITVDSTLCHIQRDMNSRYLTVTSYHGGMIGYFSIADDGKIGNMLDVQQHEGSSQHPERQDRPHPHSSFYSPDGRFILVPDLGLDRIITYSVDEANGKLVRHSEGVLHPGAGPRHLAFHPNGKLLYVINEVDSTITSFTYDAEKGQLTVKETVSTLPADFTEENSCAEITVSADGKFVYGSNRGHDSIVVFAVDEQSGLLKLVQHVSVQGGHPRHFALTPNGRYLIAANRDTNNIVTFRVDQESGKLQFTGNSVNVSKPVCVIPIYLTP</sequence>
<keyword evidence="4" id="KW-1185">Reference proteome</keyword>
<dbReference type="InterPro" id="IPR015943">
    <property type="entry name" value="WD40/YVTN_repeat-like_dom_sf"/>
</dbReference>
<comment type="caution">
    <text evidence="3">The sequence shown here is derived from an EMBL/GenBank/DDBJ whole genome shotgun (WGS) entry which is preliminary data.</text>
</comment>
<dbReference type="PANTHER" id="PTHR30344">
    <property type="entry name" value="6-PHOSPHOGLUCONOLACTONASE-RELATED"/>
    <property type="match status" value="1"/>
</dbReference>
<dbReference type="Pfam" id="PF10282">
    <property type="entry name" value="Lactonase"/>
    <property type="match status" value="1"/>
</dbReference>
<dbReference type="InterPro" id="IPR019405">
    <property type="entry name" value="Lactonase_7-beta_prop"/>
</dbReference>
<dbReference type="EMBL" id="QPJD01000002">
    <property type="protein sequence ID" value="RCW50840.1"/>
    <property type="molecule type" value="Genomic_DNA"/>
</dbReference>
<evidence type="ECO:0000313" key="3">
    <source>
        <dbReference type="EMBL" id="RCW50840.1"/>
    </source>
</evidence>
<gene>
    <name evidence="3" type="ORF">DFP97_10232</name>
</gene>
<organism evidence="3 4">
    <name type="scientific">Paenibacillus prosopidis</name>
    <dbReference type="NCBI Taxonomy" id="630520"/>
    <lineage>
        <taxon>Bacteria</taxon>
        <taxon>Bacillati</taxon>
        <taxon>Bacillota</taxon>
        <taxon>Bacilli</taxon>
        <taxon>Bacillales</taxon>
        <taxon>Paenibacillaceae</taxon>
        <taxon>Paenibacillus</taxon>
    </lineage>
</organism>
<dbReference type="InterPro" id="IPR050282">
    <property type="entry name" value="Cycloisomerase_2"/>
</dbReference>
<dbReference type="OrthoDB" id="9790815at2"/>
<dbReference type="GO" id="GO:0017057">
    <property type="term" value="F:6-phosphogluconolactonase activity"/>
    <property type="evidence" value="ECO:0007669"/>
    <property type="project" value="TreeGrafter"/>
</dbReference>
<accession>A0A368WAD7</accession>
<dbReference type="PANTHER" id="PTHR30344:SF1">
    <property type="entry name" value="6-PHOSPHOGLUCONOLACTONASE"/>
    <property type="match status" value="1"/>
</dbReference>
<protein>
    <submittedName>
        <fullName evidence="3">6-phosphogluconolactonase</fullName>
    </submittedName>
</protein>
<feature type="region of interest" description="Disordered" evidence="2">
    <location>
        <begin position="141"/>
        <end position="164"/>
    </location>
</feature>